<keyword evidence="2" id="KW-1185">Reference proteome</keyword>
<name>A0A1W1H8X1_9BACT</name>
<accession>A0A1W1H8X1</accession>
<dbReference type="Proteomes" id="UP000191931">
    <property type="component" value="Unassembled WGS sequence"/>
</dbReference>
<organism evidence="1 2">
    <name type="scientific">Desulfamplus magnetovallimortis</name>
    <dbReference type="NCBI Taxonomy" id="1246637"/>
    <lineage>
        <taxon>Bacteria</taxon>
        <taxon>Pseudomonadati</taxon>
        <taxon>Thermodesulfobacteriota</taxon>
        <taxon>Desulfobacteria</taxon>
        <taxon>Desulfobacterales</taxon>
        <taxon>Desulfobacteraceae</taxon>
        <taxon>Desulfamplus</taxon>
    </lineage>
</organism>
<protein>
    <submittedName>
        <fullName evidence="1">Uncharacterized protein</fullName>
    </submittedName>
</protein>
<reference evidence="1 2" key="1">
    <citation type="submission" date="2017-03" db="EMBL/GenBank/DDBJ databases">
        <authorList>
            <person name="Afonso C.L."/>
            <person name="Miller P.J."/>
            <person name="Scott M.A."/>
            <person name="Spackman E."/>
            <person name="Goraichik I."/>
            <person name="Dimitrov K.M."/>
            <person name="Suarez D.L."/>
            <person name="Swayne D.E."/>
        </authorList>
    </citation>
    <scope>NUCLEOTIDE SEQUENCE [LARGE SCALE GENOMIC DNA]</scope>
    <source>
        <strain evidence="1">PRJEB14757</strain>
    </source>
</reference>
<evidence type="ECO:0000313" key="2">
    <source>
        <dbReference type="Proteomes" id="UP000191931"/>
    </source>
</evidence>
<dbReference type="AlphaFoldDB" id="A0A1W1H8X1"/>
<dbReference type="EMBL" id="FWEV01000071">
    <property type="protein sequence ID" value="SLM28886.1"/>
    <property type="molecule type" value="Genomic_DNA"/>
</dbReference>
<proteinExistence type="predicted"/>
<sequence>MAVRNCRDVACNVSTSNFPHSFSHIHFSHIHFFHIQFPTSIFSTFIFPHSFSHIQFATSIFPLPHFPLPHFLHPTFNAHPSRSKQIPKGHTMPLHISSECRAFKKNVTGWHYIKIVLDGAHKIWIIVVTFLIIKIY</sequence>
<evidence type="ECO:0000313" key="1">
    <source>
        <dbReference type="EMBL" id="SLM28886.1"/>
    </source>
</evidence>
<gene>
    <name evidence="1" type="ORF">MTBBW1_1620006</name>
</gene>